<dbReference type="SUPFAM" id="SSF51445">
    <property type="entry name" value="(Trans)glycosidases"/>
    <property type="match status" value="1"/>
</dbReference>
<comment type="similarity">
    <text evidence="2">Belongs to the glycosyl hydrolase 20 family.</text>
</comment>
<evidence type="ECO:0000313" key="12">
    <source>
        <dbReference type="Proteomes" id="UP000319374"/>
    </source>
</evidence>
<dbReference type="InterPro" id="IPR015882">
    <property type="entry name" value="HEX_bac_N"/>
</dbReference>
<dbReference type="Gene3D" id="2.60.120.260">
    <property type="entry name" value="Galactose-binding domain-like"/>
    <property type="match status" value="1"/>
</dbReference>
<dbReference type="CDD" id="cd06563">
    <property type="entry name" value="GH20_chitobiase-like"/>
    <property type="match status" value="1"/>
</dbReference>
<organism evidence="11 12">
    <name type="scientific">Alistipes dispar</name>
    <dbReference type="NCBI Taxonomy" id="2585119"/>
    <lineage>
        <taxon>Bacteria</taxon>
        <taxon>Pseudomonadati</taxon>
        <taxon>Bacteroidota</taxon>
        <taxon>Bacteroidia</taxon>
        <taxon>Bacteroidales</taxon>
        <taxon>Rikenellaceae</taxon>
        <taxon>Alistipes</taxon>
    </lineage>
</organism>
<gene>
    <name evidence="11" type="ORF">A5CPEGH6_09790</name>
</gene>
<protein>
    <recommendedName>
        <fullName evidence="3">beta-N-acetylhexosaminidase</fullName>
        <ecNumber evidence="3">3.2.1.52</ecNumber>
    </recommendedName>
</protein>
<feature type="chain" id="PRO_5021257687" description="beta-N-acetylhexosaminidase" evidence="8">
    <location>
        <begin position="23"/>
        <end position="701"/>
    </location>
</feature>
<dbReference type="PANTHER" id="PTHR22600">
    <property type="entry name" value="BETA-HEXOSAMINIDASE"/>
    <property type="match status" value="1"/>
</dbReference>
<dbReference type="EC" id="3.2.1.52" evidence="3"/>
<dbReference type="SUPFAM" id="SSF49785">
    <property type="entry name" value="Galactose-binding domain-like"/>
    <property type="match status" value="1"/>
</dbReference>
<dbReference type="Proteomes" id="UP000319374">
    <property type="component" value="Chromosome"/>
</dbReference>
<evidence type="ECO:0000256" key="8">
    <source>
        <dbReference type="SAM" id="SignalP"/>
    </source>
</evidence>
<dbReference type="GO" id="GO:0004563">
    <property type="term" value="F:beta-N-acetylhexosaminidase activity"/>
    <property type="evidence" value="ECO:0007669"/>
    <property type="project" value="UniProtKB-EC"/>
</dbReference>
<sequence>MRRILGRGLAVLLSVAAVSAPAQPETMRPETVGEGTPEAAAPRGVIPVPVSDVRREGTFRPGEPFTYAVRAPHGDVPAAELAACLDGLGWRQAGKGRPDLEIGIDPAARGIASEEAYRLEIAPRGIAVSARTAAGAFYAVQTLLQLTDDGRAEEIACRTIEDAPRFAYRGFMIDVSRHFRSVEFVKRQIDAMALFKLNRLHMHLTDGAGWRIEIDRYPRLTEFAAWRPYEDWQSWWEGDRSYCEADDPRARGGFYTKEEIREIVEYARLRHIEVIPEIEMPGHSEEVTAAYPELGCHGEPYRDGDLCPGNERTFEFLENVLLEVMELFPSEYIHIGGDEAGKSAWRDCAKCRERMRSEGLKDVDELQSYLIHRIERFLNAHGRRLLGWDEILDGGLAPGATVMSWRGTEGGLKAIRAGQQAVFVPGEFCYLDYTQDAPFTQPLSIGGYTPLRKVYSFEPVPAEMTPDEERLLLGVQANLWAEWIPTDSHYEYMMWPRLMALAEVAWSRPGRKDYEAFRQRALQASEQLRGRGYAPFDLRTEYGERPESLAPKHHLAEGCPVSYATPWHGNYPASGAATLTDGVLGGWTYGDRRWQGFLDSDMDVTVDLGRTMPVRYVGATFMQSAGPYVWMPREAEIYGSEDGERFTLLATVHNDVPPACPYLLFKTFAYTGETRARYVRYVARSGGIPGGWLFVDEIVVQ</sequence>
<feature type="domain" description="Glycoside hydrolase family 20 catalytic" evidence="9">
    <location>
        <begin position="166"/>
        <end position="508"/>
    </location>
</feature>
<dbReference type="Pfam" id="PF00728">
    <property type="entry name" value="Glyco_hydro_20"/>
    <property type="match status" value="1"/>
</dbReference>
<dbReference type="InterPro" id="IPR029018">
    <property type="entry name" value="Hex-like_dom2"/>
</dbReference>
<evidence type="ECO:0000256" key="5">
    <source>
        <dbReference type="ARBA" id="ARBA00023295"/>
    </source>
</evidence>
<dbReference type="RefSeq" id="WP_232522936.1">
    <property type="nucleotide sequence ID" value="NZ_AP019736.1"/>
</dbReference>
<dbReference type="GO" id="GO:0016020">
    <property type="term" value="C:membrane"/>
    <property type="evidence" value="ECO:0007669"/>
    <property type="project" value="TreeGrafter"/>
</dbReference>
<name>A0A4Y1WZA4_9BACT</name>
<accession>A0A4Y1WZA4</accession>
<evidence type="ECO:0000256" key="2">
    <source>
        <dbReference type="ARBA" id="ARBA00006285"/>
    </source>
</evidence>
<evidence type="ECO:0000256" key="6">
    <source>
        <dbReference type="PIRSR" id="PIRSR625705-1"/>
    </source>
</evidence>
<evidence type="ECO:0000256" key="1">
    <source>
        <dbReference type="ARBA" id="ARBA00001231"/>
    </source>
</evidence>
<dbReference type="InterPro" id="IPR015883">
    <property type="entry name" value="Glyco_hydro_20_cat"/>
</dbReference>
<keyword evidence="4" id="KW-0378">Hydrolase</keyword>
<dbReference type="KEGG" id="ada:A5CPEGH6_09790"/>
<dbReference type="InterPro" id="IPR008979">
    <property type="entry name" value="Galactose-bd-like_sf"/>
</dbReference>
<keyword evidence="8" id="KW-0732">Signal</keyword>
<dbReference type="GO" id="GO:0005975">
    <property type="term" value="P:carbohydrate metabolic process"/>
    <property type="evidence" value="ECO:0007669"/>
    <property type="project" value="InterPro"/>
</dbReference>
<dbReference type="Pfam" id="PF02838">
    <property type="entry name" value="Glyco_hydro_20b"/>
    <property type="match status" value="1"/>
</dbReference>
<dbReference type="GeneID" id="98672959"/>
<evidence type="ECO:0000256" key="7">
    <source>
        <dbReference type="SAM" id="MobiDB-lite"/>
    </source>
</evidence>
<dbReference type="InterPro" id="IPR017853">
    <property type="entry name" value="GH"/>
</dbReference>
<proteinExistence type="inferred from homology"/>
<dbReference type="PRINTS" id="PR00738">
    <property type="entry name" value="GLHYDRLASE20"/>
</dbReference>
<evidence type="ECO:0000259" key="9">
    <source>
        <dbReference type="Pfam" id="PF00728"/>
    </source>
</evidence>
<dbReference type="PANTHER" id="PTHR22600:SF57">
    <property type="entry name" value="BETA-N-ACETYLHEXOSAMINIDASE"/>
    <property type="match status" value="1"/>
</dbReference>
<reference evidence="12" key="1">
    <citation type="submission" date="2019-06" db="EMBL/GenBank/DDBJ databases">
        <title>Alistipes onderdonkii subsp. vulgaris subsp. nov., Alistipes dispar sp. nov. and Alistipes communis sp. nov., isolated from human faeces, and creation of Alistipes onderdonkii subsp. onderdonkii subsp. nov.</title>
        <authorList>
            <person name="Sakamoto M."/>
            <person name="Ikeyama N."/>
            <person name="Ogata Y."/>
            <person name="Suda W."/>
            <person name="Iino T."/>
            <person name="Hattori M."/>
            <person name="Ohkuma M."/>
        </authorList>
    </citation>
    <scope>NUCLEOTIDE SEQUENCE [LARGE SCALE GENOMIC DNA]</scope>
    <source>
        <strain evidence="12">5CPEGH6</strain>
    </source>
</reference>
<dbReference type="EMBL" id="AP019736">
    <property type="protein sequence ID" value="BBL06341.1"/>
    <property type="molecule type" value="Genomic_DNA"/>
</dbReference>
<keyword evidence="5" id="KW-0326">Glycosidase</keyword>
<dbReference type="Gene3D" id="3.30.379.10">
    <property type="entry name" value="Chitobiase/beta-hexosaminidase domain 2-like"/>
    <property type="match status" value="1"/>
</dbReference>
<evidence type="ECO:0000259" key="10">
    <source>
        <dbReference type="Pfam" id="PF02838"/>
    </source>
</evidence>
<feature type="region of interest" description="Disordered" evidence="7">
    <location>
        <begin position="22"/>
        <end position="43"/>
    </location>
</feature>
<dbReference type="AlphaFoldDB" id="A0A4Y1WZA4"/>
<feature type="domain" description="Beta-hexosaminidase bacterial type N-terminal" evidence="10">
    <location>
        <begin position="45"/>
        <end position="163"/>
    </location>
</feature>
<dbReference type="Gene3D" id="3.20.20.80">
    <property type="entry name" value="Glycosidases"/>
    <property type="match status" value="1"/>
</dbReference>
<evidence type="ECO:0000256" key="3">
    <source>
        <dbReference type="ARBA" id="ARBA00012663"/>
    </source>
</evidence>
<feature type="signal peptide" evidence="8">
    <location>
        <begin position="1"/>
        <end position="22"/>
    </location>
</feature>
<dbReference type="InterPro" id="IPR025705">
    <property type="entry name" value="Beta_hexosaminidase_sua/sub"/>
</dbReference>
<dbReference type="GO" id="GO:0030203">
    <property type="term" value="P:glycosaminoglycan metabolic process"/>
    <property type="evidence" value="ECO:0007669"/>
    <property type="project" value="TreeGrafter"/>
</dbReference>
<keyword evidence="12" id="KW-1185">Reference proteome</keyword>
<feature type="active site" description="Proton donor" evidence="6">
    <location>
        <position position="339"/>
    </location>
</feature>
<comment type="catalytic activity">
    <reaction evidence="1">
        <text>Hydrolysis of terminal non-reducing N-acetyl-D-hexosamine residues in N-acetyl-beta-D-hexosaminides.</text>
        <dbReference type="EC" id="3.2.1.52"/>
    </reaction>
</comment>
<evidence type="ECO:0000313" key="11">
    <source>
        <dbReference type="EMBL" id="BBL06341.1"/>
    </source>
</evidence>
<evidence type="ECO:0000256" key="4">
    <source>
        <dbReference type="ARBA" id="ARBA00022801"/>
    </source>
</evidence>
<dbReference type="SUPFAM" id="SSF55545">
    <property type="entry name" value="beta-N-acetylhexosaminidase-like domain"/>
    <property type="match status" value="1"/>
</dbReference>